<keyword evidence="1" id="KW-0472">Membrane</keyword>
<protein>
    <submittedName>
        <fullName evidence="2">Small multi-drug export protein</fullName>
    </submittedName>
</protein>
<feature type="transmembrane region" description="Helical" evidence="1">
    <location>
        <begin position="35"/>
        <end position="55"/>
    </location>
</feature>
<feature type="transmembrane region" description="Helical" evidence="1">
    <location>
        <begin position="124"/>
        <end position="148"/>
    </location>
</feature>
<gene>
    <name evidence="2" type="ORF">OSR52_14145</name>
</gene>
<keyword evidence="1" id="KW-1133">Transmembrane helix</keyword>
<dbReference type="Proteomes" id="UP001153642">
    <property type="component" value="Unassembled WGS sequence"/>
</dbReference>
<feature type="transmembrane region" description="Helical" evidence="1">
    <location>
        <begin position="90"/>
        <end position="118"/>
    </location>
</feature>
<dbReference type="RefSeq" id="WP_277900721.1">
    <property type="nucleotide sequence ID" value="NZ_JAPMUA010000005.1"/>
</dbReference>
<evidence type="ECO:0000256" key="1">
    <source>
        <dbReference type="SAM" id="Phobius"/>
    </source>
</evidence>
<evidence type="ECO:0000313" key="3">
    <source>
        <dbReference type="Proteomes" id="UP001153642"/>
    </source>
</evidence>
<keyword evidence="1" id="KW-0812">Transmembrane</keyword>
<keyword evidence="3" id="KW-1185">Reference proteome</keyword>
<organism evidence="2 3">
    <name type="scientific">Galbibacter pacificus</name>
    <dbReference type="NCBI Taxonomy" id="2996052"/>
    <lineage>
        <taxon>Bacteria</taxon>
        <taxon>Pseudomonadati</taxon>
        <taxon>Bacteroidota</taxon>
        <taxon>Flavobacteriia</taxon>
        <taxon>Flavobacteriales</taxon>
        <taxon>Flavobacteriaceae</taxon>
        <taxon>Galbibacter</taxon>
    </lineage>
</organism>
<accession>A0ABT6FUS2</accession>
<dbReference type="Pfam" id="PF06695">
    <property type="entry name" value="Sm_multidrug_ex"/>
    <property type="match status" value="1"/>
</dbReference>
<proteinExistence type="predicted"/>
<comment type="caution">
    <text evidence="2">The sequence shown here is derived from an EMBL/GenBank/DDBJ whole genome shotgun (WGS) entry which is preliminary data.</text>
</comment>
<evidence type="ECO:0000313" key="2">
    <source>
        <dbReference type="EMBL" id="MDG3587012.1"/>
    </source>
</evidence>
<name>A0ABT6FUS2_9FLAO</name>
<dbReference type="EMBL" id="JAPMUA010000005">
    <property type="protein sequence ID" value="MDG3587012.1"/>
    <property type="molecule type" value="Genomic_DNA"/>
</dbReference>
<reference evidence="2" key="1">
    <citation type="submission" date="2022-11" db="EMBL/GenBank/DDBJ databases">
        <title>High-quality draft genome sequence of Galbibacter sp. strain CMA-7.</title>
        <authorList>
            <person name="Wei L."/>
            <person name="Dong C."/>
            <person name="Shao Z."/>
        </authorList>
    </citation>
    <scope>NUCLEOTIDE SEQUENCE</scope>
    <source>
        <strain evidence="2">CMA-7</strain>
    </source>
</reference>
<dbReference type="InterPro" id="IPR009577">
    <property type="entry name" value="Sm_multidrug_ex"/>
</dbReference>
<sequence>MIAEILVAMLWSVSPFGEAKVGIPYAIFNNVNIYLSFLVCFAANVLVYPIMMFFLDYMNAHLLKWNFYKKSAIKVARRIKKGAGTNVGKFGFYGILIFVMLPIPGTGVYAGSIAAYLFRMPYQQAFLANTIGIFLSCAMVWGMTMATYHGIN</sequence>